<evidence type="ECO:0000256" key="5">
    <source>
        <dbReference type="ARBA" id="ARBA00023295"/>
    </source>
</evidence>
<dbReference type="OrthoDB" id="9786661at2"/>
<protein>
    <recommendedName>
        <fullName evidence="3">beta-N-acetylhexosaminidase</fullName>
        <ecNumber evidence="3">3.2.1.52</ecNumber>
    </recommendedName>
</protein>
<dbReference type="Proteomes" id="UP000233597">
    <property type="component" value="Unassembled WGS sequence"/>
</dbReference>
<dbReference type="GO" id="GO:0004563">
    <property type="term" value="F:beta-N-acetylhexosaminidase activity"/>
    <property type="evidence" value="ECO:0007669"/>
    <property type="project" value="UniProtKB-EC"/>
</dbReference>
<comment type="caution">
    <text evidence="7">The sequence shown here is derived from an EMBL/GenBank/DDBJ whole genome shotgun (WGS) entry which is preliminary data.</text>
</comment>
<gene>
    <name evidence="7" type="ORF">COO20_09250</name>
</gene>
<comment type="catalytic activity">
    <reaction evidence="1">
        <text>Hydrolysis of terminal non-reducing N-acetyl-D-hexosamine residues in N-acetyl-beta-D-hexosaminides.</text>
        <dbReference type="EC" id="3.2.1.52"/>
    </reaction>
</comment>
<keyword evidence="5" id="KW-0326">Glycosidase</keyword>
<evidence type="ECO:0000256" key="3">
    <source>
        <dbReference type="ARBA" id="ARBA00012663"/>
    </source>
</evidence>
<evidence type="ECO:0000256" key="2">
    <source>
        <dbReference type="ARBA" id="ARBA00005336"/>
    </source>
</evidence>
<dbReference type="PANTHER" id="PTHR30480">
    <property type="entry name" value="BETA-HEXOSAMINIDASE-RELATED"/>
    <property type="match status" value="1"/>
</dbReference>
<dbReference type="GO" id="GO:0005975">
    <property type="term" value="P:carbohydrate metabolic process"/>
    <property type="evidence" value="ECO:0007669"/>
    <property type="project" value="InterPro"/>
</dbReference>
<reference evidence="7 8" key="1">
    <citation type="submission" date="2017-09" db="EMBL/GenBank/DDBJ databases">
        <title>Biodiversity and function of Thalassospira species in the particle-attached aromatic-hydrocarbon-degrading consortia from the surface seawater of the South China Sea.</title>
        <authorList>
            <person name="Dong C."/>
            <person name="Liu R."/>
            <person name="Shao Z."/>
        </authorList>
    </citation>
    <scope>NUCLEOTIDE SEQUENCE [LARGE SCALE GENOMIC DNA]</scope>
    <source>
        <strain evidence="7 8">CSC1P2</strain>
    </source>
</reference>
<dbReference type="SUPFAM" id="SSF51445">
    <property type="entry name" value="(Trans)glycosidases"/>
    <property type="match status" value="1"/>
</dbReference>
<dbReference type="PANTHER" id="PTHR30480:SF13">
    <property type="entry name" value="BETA-HEXOSAMINIDASE"/>
    <property type="match status" value="1"/>
</dbReference>
<dbReference type="AlphaFoldDB" id="A0A2N3KUY9"/>
<evidence type="ECO:0000256" key="1">
    <source>
        <dbReference type="ARBA" id="ARBA00001231"/>
    </source>
</evidence>
<organism evidence="7 8">
    <name type="scientific">Thalassospira marina</name>
    <dbReference type="NCBI Taxonomy" id="2048283"/>
    <lineage>
        <taxon>Bacteria</taxon>
        <taxon>Pseudomonadati</taxon>
        <taxon>Pseudomonadota</taxon>
        <taxon>Alphaproteobacteria</taxon>
        <taxon>Rhodospirillales</taxon>
        <taxon>Thalassospiraceae</taxon>
        <taxon>Thalassospira</taxon>
    </lineage>
</organism>
<dbReference type="Gene3D" id="3.20.20.300">
    <property type="entry name" value="Glycoside hydrolase, family 3, N-terminal domain"/>
    <property type="match status" value="1"/>
</dbReference>
<evidence type="ECO:0000313" key="8">
    <source>
        <dbReference type="Proteomes" id="UP000233597"/>
    </source>
</evidence>
<dbReference type="EC" id="3.2.1.52" evidence="3"/>
<dbReference type="InterPro" id="IPR017853">
    <property type="entry name" value="GH"/>
</dbReference>
<name>A0A2N3KUY9_9PROT</name>
<dbReference type="Pfam" id="PF00933">
    <property type="entry name" value="Glyco_hydro_3"/>
    <property type="match status" value="1"/>
</dbReference>
<keyword evidence="4" id="KW-0378">Hydrolase</keyword>
<evidence type="ECO:0000313" key="7">
    <source>
        <dbReference type="EMBL" id="PKR54320.1"/>
    </source>
</evidence>
<dbReference type="EMBL" id="NWTK01000005">
    <property type="protein sequence ID" value="PKR54320.1"/>
    <property type="molecule type" value="Genomic_DNA"/>
</dbReference>
<proteinExistence type="inferred from homology"/>
<dbReference type="InterPro" id="IPR036962">
    <property type="entry name" value="Glyco_hydro_3_N_sf"/>
</dbReference>
<sequence length="362" mass="38780">MWGASVSGLELKRPKACILGLEGTALSNWEKGFFREADPFGFILFARNVADPDQLKRLTAELREVSGRSNLPILVDQEGGRVARLKPPHWRKMPAAGVFGQLYEQQPEDAREAAYLNARLLAADLVDAGISVVCAPVLDLYFPGMSDVVGDRSYGSEVTNVVALASAVSAGFLDGGIIPVIKHIPGHGRAAVDSHKDLPVVTASKSSLSVNDFEPFRQMKDVLAAMSAHILFTAIDDQRPGTVSPTVIRDVIRDDIGFQNLLISDDLSMEALGGSIASRTHECLAAGCDIALHCNGKRTEIEQVVSMSPALDGVALERALAVTNRISSLKGSVPPRQMLADWNARLSQLLAPVWPPAQGEGA</sequence>
<evidence type="ECO:0000259" key="6">
    <source>
        <dbReference type="Pfam" id="PF00933"/>
    </source>
</evidence>
<dbReference type="InterPro" id="IPR050226">
    <property type="entry name" value="NagZ_Beta-hexosaminidase"/>
</dbReference>
<accession>A0A2N3KUY9</accession>
<evidence type="ECO:0000256" key="4">
    <source>
        <dbReference type="ARBA" id="ARBA00022801"/>
    </source>
</evidence>
<dbReference type="InterPro" id="IPR001764">
    <property type="entry name" value="Glyco_hydro_3_N"/>
</dbReference>
<feature type="domain" description="Glycoside hydrolase family 3 N-terminal" evidence="6">
    <location>
        <begin position="41"/>
        <end position="307"/>
    </location>
</feature>
<dbReference type="NCBIfam" id="NF003740">
    <property type="entry name" value="PRK05337.1"/>
    <property type="match status" value="1"/>
</dbReference>
<comment type="similarity">
    <text evidence="2">Belongs to the glycosyl hydrolase 3 family.</text>
</comment>
<dbReference type="GO" id="GO:0009254">
    <property type="term" value="P:peptidoglycan turnover"/>
    <property type="evidence" value="ECO:0007669"/>
    <property type="project" value="TreeGrafter"/>
</dbReference>